<dbReference type="InterPro" id="IPR039425">
    <property type="entry name" value="RNA_pol_sigma-70-like"/>
</dbReference>
<dbReference type="PANTHER" id="PTHR43133">
    <property type="entry name" value="RNA POLYMERASE ECF-TYPE SIGMA FACTO"/>
    <property type="match status" value="1"/>
</dbReference>
<keyword evidence="3" id="KW-0731">Sigma factor</keyword>
<keyword evidence="4" id="KW-0804">Transcription</keyword>
<dbReference type="InterPro" id="IPR013325">
    <property type="entry name" value="RNA_pol_sigma_r2"/>
</dbReference>
<evidence type="ECO:0000256" key="2">
    <source>
        <dbReference type="ARBA" id="ARBA00023015"/>
    </source>
</evidence>
<dbReference type="InterPro" id="IPR013324">
    <property type="entry name" value="RNA_pol_sigma_r3/r4-like"/>
</dbReference>
<dbReference type="Pfam" id="PF04542">
    <property type="entry name" value="Sigma70_r2"/>
    <property type="match status" value="1"/>
</dbReference>
<reference evidence="7 8" key="1">
    <citation type="submission" date="2020-08" db="EMBL/GenBank/DDBJ databases">
        <title>A Genomic Blueprint of the Chicken Gut Microbiome.</title>
        <authorList>
            <person name="Gilroy R."/>
            <person name="Ravi A."/>
            <person name="Getino M."/>
            <person name="Pursley I."/>
            <person name="Horton D.L."/>
            <person name="Alikhan N.-F."/>
            <person name="Baker D."/>
            <person name="Gharbi K."/>
            <person name="Hall N."/>
            <person name="Watson M."/>
            <person name="Adriaenssens E.M."/>
            <person name="Foster-Nyarko E."/>
            <person name="Jarju S."/>
            <person name="Secka A."/>
            <person name="Antonio M."/>
            <person name="Oren A."/>
            <person name="Chaudhuri R."/>
            <person name="La Ragione R.M."/>
            <person name="Hildebrand F."/>
            <person name="Pallen M.J."/>
        </authorList>
    </citation>
    <scope>NUCLEOTIDE SEQUENCE [LARGE SCALE GENOMIC DNA]</scope>
    <source>
        <strain evidence="7 8">Sa1YVA6</strain>
    </source>
</reference>
<dbReference type="InterPro" id="IPR007627">
    <property type="entry name" value="RNA_pol_sigma70_r2"/>
</dbReference>
<evidence type="ECO:0000256" key="4">
    <source>
        <dbReference type="ARBA" id="ARBA00023163"/>
    </source>
</evidence>
<evidence type="ECO:0000256" key="1">
    <source>
        <dbReference type="ARBA" id="ARBA00010641"/>
    </source>
</evidence>
<organism evidence="7 8">
    <name type="scientific">Solibacillus merdavium</name>
    <dbReference type="NCBI Taxonomy" id="2762218"/>
    <lineage>
        <taxon>Bacteria</taxon>
        <taxon>Bacillati</taxon>
        <taxon>Bacillota</taxon>
        <taxon>Bacilli</taxon>
        <taxon>Bacillales</taxon>
        <taxon>Caryophanaceae</taxon>
        <taxon>Solibacillus</taxon>
    </lineage>
</organism>
<feature type="domain" description="RNA polymerase sigma factor 70 region 4 type 2" evidence="6">
    <location>
        <begin position="94"/>
        <end position="144"/>
    </location>
</feature>
<dbReference type="Gene3D" id="1.10.1740.10">
    <property type="match status" value="1"/>
</dbReference>
<evidence type="ECO:0000313" key="7">
    <source>
        <dbReference type="EMBL" id="MBD8034031.1"/>
    </source>
</evidence>
<dbReference type="PANTHER" id="PTHR43133:SF60">
    <property type="entry name" value="RNA POLYMERASE SIGMA FACTOR SIGV"/>
    <property type="match status" value="1"/>
</dbReference>
<dbReference type="InterPro" id="IPR013249">
    <property type="entry name" value="RNA_pol_sigma70_r4_t2"/>
</dbReference>
<dbReference type="Gene3D" id="1.10.10.10">
    <property type="entry name" value="Winged helix-like DNA-binding domain superfamily/Winged helix DNA-binding domain"/>
    <property type="match status" value="1"/>
</dbReference>
<name>A0ABR8XQ25_9BACL</name>
<sequence length="163" mass="19506">MQQHTARLFRIAYYYSKNLHTAEDIVQDVFIKFYERNIELDSTSVERYLITMTTNKSKDYLKSWHYRKIIMQEKWLHTSSHKQRDALVIQDEEQLISEAVLSLPLKQREVVAYYYLEGYSIKELAEILNLNENTAKSRLVKGRDLLKDKLQSIEWEVLKNDTL</sequence>
<dbReference type="InterPro" id="IPR036388">
    <property type="entry name" value="WH-like_DNA-bd_sf"/>
</dbReference>
<dbReference type="InterPro" id="IPR014284">
    <property type="entry name" value="RNA_pol_sigma-70_dom"/>
</dbReference>
<dbReference type="EMBL" id="JACSPW010000012">
    <property type="protein sequence ID" value="MBD8034031.1"/>
    <property type="molecule type" value="Genomic_DNA"/>
</dbReference>
<dbReference type="Proteomes" id="UP000600565">
    <property type="component" value="Unassembled WGS sequence"/>
</dbReference>
<evidence type="ECO:0000259" key="5">
    <source>
        <dbReference type="Pfam" id="PF04542"/>
    </source>
</evidence>
<accession>A0ABR8XQ25</accession>
<dbReference type="Pfam" id="PF08281">
    <property type="entry name" value="Sigma70_r4_2"/>
    <property type="match status" value="1"/>
</dbReference>
<keyword evidence="8" id="KW-1185">Reference proteome</keyword>
<evidence type="ECO:0000313" key="8">
    <source>
        <dbReference type="Proteomes" id="UP000600565"/>
    </source>
</evidence>
<evidence type="ECO:0000256" key="3">
    <source>
        <dbReference type="ARBA" id="ARBA00023082"/>
    </source>
</evidence>
<dbReference type="NCBIfam" id="TIGR02937">
    <property type="entry name" value="sigma70-ECF"/>
    <property type="match status" value="1"/>
</dbReference>
<proteinExistence type="inferred from homology"/>
<protein>
    <submittedName>
        <fullName evidence="7">Sigma-70 family RNA polymerase sigma factor</fullName>
    </submittedName>
</protein>
<dbReference type="SUPFAM" id="SSF88659">
    <property type="entry name" value="Sigma3 and sigma4 domains of RNA polymerase sigma factors"/>
    <property type="match status" value="1"/>
</dbReference>
<evidence type="ECO:0000259" key="6">
    <source>
        <dbReference type="Pfam" id="PF08281"/>
    </source>
</evidence>
<keyword evidence="2" id="KW-0805">Transcription regulation</keyword>
<comment type="caution">
    <text evidence="7">The sequence shown here is derived from an EMBL/GenBank/DDBJ whole genome shotgun (WGS) entry which is preliminary data.</text>
</comment>
<gene>
    <name evidence="7" type="ORF">H9632_13250</name>
</gene>
<feature type="domain" description="RNA polymerase sigma-70 region 2" evidence="5">
    <location>
        <begin position="2"/>
        <end position="63"/>
    </location>
</feature>
<dbReference type="CDD" id="cd06171">
    <property type="entry name" value="Sigma70_r4"/>
    <property type="match status" value="1"/>
</dbReference>
<comment type="similarity">
    <text evidence="1">Belongs to the sigma-70 factor family. ECF subfamily.</text>
</comment>
<dbReference type="SUPFAM" id="SSF88946">
    <property type="entry name" value="Sigma2 domain of RNA polymerase sigma factors"/>
    <property type="match status" value="1"/>
</dbReference>